<dbReference type="Proteomes" id="UP000186666">
    <property type="component" value="Unassembled WGS sequence"/>
</dbReference>
<evidence type="ECO:0000313" key="8">
    <source>
        <dbReference type="Proteomes" id="UP000186666"/>
    </source>
</evidence>
<keyword evidence="3" id="KW-0597">Phosphoprotein</keyword>
<keyword evidence="5" id="KW-0045">Antibiotic biosynthesis</keyword>
<organism evidence="7 8">
    <name type="scientific">Paenibacillus macquariensis</name>
    <dbReference type="NCBI Taxonomy" id="948756"/>
    <lineage>
        <taxon>Bacteria</taxon>
        <taxon>Bacillati</taxon>
        <taxon>Bacillota</taxon>
        <taxon>Bacilli</taxon>
        <taxon>Bacillales</taxon>
        <taxon>Paenibacillaceae</taxon>
        <taxon>Paenibacillus</taxon>
    </lineage>
</organism>
<dbReference type="InterPro" id="IPR020806">
    <property type="entry name" value="PKS_PP-bd"/>
</dbReference>
<dbReference type="SMART" id="SM00823">
    <property type="entry name" value="PKS_PP"/>
    <property type="match status" value="1"/>
</dbReference>
<dbReference type="PANTHER" id="PTHR45527">
    <property type="entry name" value="NONRIBOSOMAL PEPTIDE SYNTHETASE"/>
    <property type="match status" value="1"/>
</dbReference>
<protein>
    <submittedName>
        <fullName evidence="7">Surfactin family lipopeptide synthetase A/iturin family lipopeptide synthetase B/fengycin family lipopeptide synthetase D/gramicidin S synthase 2/tyrocidine synthetase-2</fullName>
    </submittedName>
</protein>
<dbReference type="InterPro" id="IPR020845">
    <property type="entry name" value="AMP-binding_CS"/>
</dbReference>
<keyword evidence="8" id="KW-1185">Reference proteome</keyword>
<feature type="domain" description="Carrier" evidence="6">
    <location>
        <begin position="531"/>
        <end position="606"/>
    </location>
</feature>
<dbReference type="Gene3D" id="3.40.50.980">
    <property type="match status" value="2"/>
</dbReference>
<dbReference type="Pfam" id="PF00550">
    <property type="entry name" value="PP-binding"/>
    <property type="match status" value="1"/>
</dbReference>
<dbReference type="InterPro" id="IPR045851">
    <property type="entry name" value="AMP-bd_C_sf"/>
</dbReference>
<evidence type="ECO:0000256" key="1">
    <source>
        <dbReference type="ARBA" id="ARBA00006432"/>
    </source>
</evidence>
<dbReference type="Pfam" id="PF00501">
    <property type="entry name" value="AMP-binding"/>
    <property type="match status" value="1"/>
</dbReference>
<comment type="caution">
    <text evidence="7">The sequence shown here is derived from an EMBL/GenBank/DDBJ whole genome shotgun (WGS) entry which is preliminary data.</text>
</comment>
<proteinExistence type="inferred from homology"/>
<evidence type="ECO:0000256" key="2">
    <source>
        <dbReference type="ARBA" id="ARBA00022450"/>
    </source>
</evidence>
<dbReference type="Gene3D" id="2.30.38.10">
    <property type="entry name" value="Luciferase, Domain 3"/>
    <property type="match status" value="1"/>
</dbReference>
<dbReference type="Gene3D" id="1.10.1200.10">
    <property type="entry name" value="ACP-like"/>
    <property type="match status" value="1"/>
</dbReference>
<dbReference type="InterPro" id="IPR025110">
    <property type="entry name" value="AMP-bd_C"/>
</dbReference>
<evidence type="ECO:0000256" key="5">
    <source>
        <dbReference type="ARBA" id="ARBA00023194"/>
    </source>
</evidence>
<dbReference type="SUPFAM" id="SSF56801">
    <property type="entry name" value="Acetyl-CoA synthetase-like"/>
    <property type="match status" value="1"/>
</dbReference>
<dbReference type="EMBL" id="FTNK01000008">
    <property type="protein sequence ID" value="SIR19032.1"/>
    <property type="molecule type" value="Genomic_DNA"/>
</dbReference>
<comment type="similarity">
    <text evidence="1">Belongs to the ATP-dependent AMP-binding enzyme family.</text>
</comment>
<dbReference type="Gene3D" id="3.30.300.30">
    <property type="match status" value="1"/>
</dbReference>
<dbReference type="RefSeq" id="WP_068579509.1">
    <property type="nucleotide sequence ID" value="NZ_FTNK01000008.1"/>
</dbReference>
<evidence type="ECO:0000256" key="4">
    <source>
        <dbReference type="ARBA" id="ARBA00022737"/>
    </source>
</evidence>
<dbReference type="InterPro" id="IPR010071">
    <property type="entry name" value="AA_adenyl_dom"/>
</dbReference>
<evidence type="ECO:0000259" key="6">
    <source>
        <dbReference type="PROSITE" id="PS50075"/>
    </source>
</evidence>
<keyword evidence="2" id="KW-0596">Phosphopantetheine</keyword>
<dbReference type="InterPro" id="IPR000873">
    <property type="entry name" value="AMP-dep_synth/lig_dom"/>
</dbReference>
<gene>
    <name evidence="7" type="ORF">SAMN05421578_108125</name>
</gene>
<keyword evidence="4" id="KW-0677">Repeat</keyword>
<reference evidence="7 8" key="1">
    <citation type="submission" date="2017-01" db="EMBL/GenBank/DDBJ databases">
        <authorList>
            <person name="Varghese N."/>
            <person name="Submissions S."/>
        </authorList>
    </citation>
    <scope>NUCLEOTIDE SEQUENCE [LARGE SCALE GENOMIC DNA]</scope>
    <source>
        <strain evidence="7 8">ATCC 23464</strain>
    </source>
</reference>
<evidence type="ECO:0000313" key="7">
    <source>
        <dbReference type="EMBL" id="SIR19032.1"/>
    </source>
</evidence>
<dbReference type="SUPFAM" id="SSF47336">
    <property type="entry name" value="ACP-like"/>
    <property type="match status" value="1"/>
</dbReference>
<dbReference type="InterPro" id="IPR036736">
    <property type="entry name" value="ACP-like_sf"/>
</dbReference>
<name>A0ABY1K308_9BACL</name>
<accession>A0ABY1K308</accession>
<dbReference type="Pfam" id="PF13193">
    <property type="entry name" value="AMP-binding_C"/>
    <property type="match status" value="1"/>
</dbReference>
<dbReference type="PROSITE" id="PS00012">
    <property type="entry name" value="PHOSPHOPANTETHEINE"/>
    <property type="match status" value="1"/>
</dbReference>
<dbReference type="InterPro" id="IPR009081">
    <property type="entry name" value="PP-bd_ACP"/>
</dbReference>
<evidence type="ECO:0000256" key="3">
    <source>
        <dbReference type="ARBA" id="ARBA00022553"/>
    </source>
</evidence>
<dbReference type="InterPro" id="IPR006162">
    <property type="entry name" value="Ppantetheine_attach_site"/>
</dbReference>
<dbReference type="NCBIfam" id="TIGR01733">
    <property type="entry name" value="AA-adenyl-dom"/>
    <property type="match status" value="1"/>
</dbReference>
<dbReference type="PROSITE" id="PS50075">
    <property type="entry name" value="CARRIER"/>
    <property type="match status" value="1"/>
</dbReference>
<dbReference type="PROSITE" id="PS00455">
    <property type="entry name" value="AMP_BINDING"/>
    <property type="match status" value="1"/>
</dbReference>
<dbReference type="PANTHER" id="PTHR45527:SF1">
    <property type="entry name" value="FATTY ACID SYNTHASE"/>
    <property type="match status" value="1"/>
</dbReference>
<sequence>MKGSSYIDLCQVYDKSKEYPRDKTIHELFEEQVKYSPNETAVIFDSQHLTYKELNERANQIAWILREKGVSAQEPVGIMLDRSLEFVVSVLAILKAGGAFVPVDSDYPETRIRYMLQKSGIKCVLTQQPWHPAIPKDIDRLDVYEASLLQRETENLQNWNESTHLMYIIYTSGTTGNPKGVMLEHRNLVNLLYHQYNSSILPFSSNILQYASSSFDVCYQEMFSALLFGGSIILINKEDRKNPSRLFTIIKEKNIEVLYLPVTFLNFIFSESEWFDNFPSNVKHIITAGEQLVVTAQIKSCLHQNQICLHNHYGPSETHVVTTFTMFPDEIKVGLPPIGAPISNTKIYILDDNMDEQGIGNVGELYIAGDSLGRGYYERQDLTEEKFVVNPFVPGERIYKTGDMARFLLDGNVEYLGRIDHQVKIRGFRIELAEVEFLISQHPDVKEQSVFVHEDNMGYKHLVAYVSSHNKQKKFKNKLWYYINEQVAEYMRPSIIIEVDHLPLTLNGKIDRAILKERFQMEEFDHQTYLFPRTEVESQVASIWTRVLGISSIGINDNFFHIGGHSLMAVKLIWLLKNELGIEISMKILFSNPSIATLSKQIMSELGDKHKETIS</sequence>